<accession>A0A0F8ZIY0</accession>
<reference evidence="1" key="1">
    <citation type="journal article" date="2015" name="Nature">
        <title>Complex archaea that bridge the gap between prokaryotes and eukaryotes.</title>
        <authorList>
            <person name="Spang A."/>
            <person name="Saw J.H."/>
            <person name="Jorgensen S.L."/>
            <person name="Zaremba-Niedzwiedzka K."/>
            <person name="Martijn J."/>
            <person name="Lind A.E."/>
            <person name="van Eijk R."/>
            <person name="Schleper C."/>
            <person name="Guy L."/>
            <person name="Ettema T.J."/>
        </authorList>
    </citation>
    <scope>NUCLEOTIDE SEQUENCE</scope>
</reference>
<organism evidence="1">
    <name type="scientific">marine sediment metagenome</name>
    <dbReference type="NCBI Taxonomy" id="412755"/>
    <lineage>
        <taxon>unclassified sequences</taxon>
        <taxon>metagenomes</taxon>
        <taxon>ecological metagenomes</taxon>
    </lineage>
</organism>
<gene>
    <name evidence="1" type="ORF">LCGC14_2964930</name>
</gene>
<evidence type="ECO:0000313" key="1">
    <source>
        <dbReference type="EMBL" id="KKK66354.1"/>
    </source>
</evidence>
<dbReference type="EMBL" id="LAZR01060117">
    <property type="protein sequence ID" value="KKK66354.1"/>
    <property type="molecule type" value="Genomic_DNA"/>
</dbReference>
<feature type="non-terminal residue" evidence="1">
    <location>
        <position position="1"/>
    </location>
</feature>
<comment type="caution">
    <text evidence="1">The sequence shown here is derived from an EMBL/GenBank/DDBJ whole genome shotgun (WGS) entry which is preliminary data.</text>
</comment>
<sequence>ASEDETPWCSSFVNFCVCEAGYNPIKETGSARARSWLSWGVGVRRSSQHG</sequence>
<protein>
    <submittedName>
        <fullName evidence="1">Uncharacterized protein</fullName>
    </submittedName>
</protein>
<name>A0A0F8ZIY0_9ZZZZ</name>
<dbReference type="AlphaFoldDB" id="A0A0F8ZIY0"/>
<proteinExistence type="predicted"/>